<comment type="caution">
    <text evidence="1">The sequence shown here is derived from an EMBL/GenBank/DDBJ whole genome shotgun (WGS) entry which is preliminary data.</text>
</comment>
<proteinExistence type="predicted"/>
<name>A0A849BUV0_9NOCA</name>
<gene>
    <name evidence="1" type="ORF">HLB23_02010</name>
</gene>
<dbReference type="EMBL" id="JABELX010000001">
    <property type="protein sequence ID" value="NNH68666.1"/>
    <property type="molecule type" value="Genomic_DNA"/>
</dbReference>
<evidence type="ECO:0000313" key="1">
    <source>
        <dbReference type="EMBL" id="NNH68666.1"/>
    </source>
</evidence>
<organism evidence="1 2">
    <name type="scientific">Nocardia uniformis</name>
    <dbReference type="NCBI Taxonomy" id="53432"/>
    <lineage>
        <taxon>Bacteria</taxon>
        <taxon>Bacillati</taxon>
        <taxon>Actinomycetota</taxon>
        <taxon>Actinomycetes</taxon>
        <taxon>Mycobacteriales</taxon>
        <taxon>Nocardiaceae</taxon>
        <taxon>Nocardia</taxon>
    </lineage>
</organism>
<accession>A0A849BUV0</accession>
<reference evidence="1 2" key="1">
    <citation type="submission" date="2020-05" db="EMBL/GenBank/DDBJ databases">
        <title>MicrobeNet Type strains.</title>
        <authorList>
            <person name="Nicholson A.C."/>
        </authorList>
    </citation>
    <scope>NUCLEOTIDE SEQUENCE [LARGE SCALE GENOMIC DNA]</scope>
    <source>
        <strain evidence="1 2">JCM 3224</strain>
    </source>
</reference>
<protein>
    <submittedName>
        <fullName evidence="1">Uncharacterized protein</fullName>
    </submittedName>
</protein>
<dbReference type="Proteomes" id="UP000586827">
    <property type="component" value="Unassembled WGS sequence"/>
</dbReference>
<evidence type="ECO:0000313" key="2">
    <source>
        <dbReference type="Proteomes" id="UP000586827"/>
    </source>
</evidence>
<keyword evidence="2" id="KW-1185">Reference proteome</keyword>
<dbReference type="RefSeq" id="WP_169815040.1">
    <property type="nucleotide sequence ID" value="NZ_JABELX010000001.1"/>
</dbReference>
<sequence>MIEPTTLILPLGIWATLRVASSLGGGADLDYRQYEQRAAYAQREARRDLIDVRA</sequence>
<dbReference type="AlphaFoldDB" id="A0A849BUV0"/>